<sequence length="61" mass="6807">MAERLKKLSPKKREGVVRSIEAMFQFSGGIESAEVEKIIATLQKQTFFSMAPEGRVSYAQA</sequence>
<organism evidence="1 2">
    <name type="scientific">Prosthecobacter debontii</name>
    <dbReference type="NCBI Taxonomy" id="48467"/>
    <lineage>
        <taxon>Bacteria</taxon>
        <taxon>Pseudomonadati</taxon>
        <taxon>Verrucomicrobiota</taxon>
        <taxon>Verrucomicrobiia</taxon>
        <taxon>Verrucomicrobiales</taxon>
        <taxon>Verrucomicrobiaceae</taxon>
        <taxon>Prosthecobacter</taxon>
    </lineage>
</organism>
<dbReference type="Proteomes" id="UP000190774">
    <property type="component" value="Unassembled WGS sequence"/>
</dbReference>
<dbReference type="STRING" id="48467.SAMN02745166_03547"/>
<accession>A0A1T4YJV9</accession>
<protein>
    <submittedName>
        <fullName evidence="1">Uncharacterized protein</fullName>
    </submittedName>
</protein>
<reference evidence="2" key="1">
    <citation type="submission" date="2017-02" db="EMBL/GenBank/DDBJ databases">
        <authorList>
            <person name="Varghese N."/>
            <person name="Submissions S."/>
        </authorList>
    </citation>
    <scope>NUCLEOTIDE SEQUENCE [LARGE SCALE GENOMIC DNA]</scope>
    <source>
        <strain evidence="2">ATCC 700200</strain>
    </source>
</reference>
<keyword evidence="2" id="KW-1185">Reference proteome</keyword>
<name>A0A1T4YJV9_9BACT</name>
<evidence type="ECO:0000313" key="2">
    <source>
        <dbReference type="Proteomes" id="UP000190774"/>
    </source>
</evidence>
<evidence type="ECO:0000313" key="1">
    <source>
        <dbReference type="EMBL" id="SKB02114.1"/>
    </source>
</evidence>
<dbReference type="AlphaFoldDB" id="A0A1T4YJV9"/>
<gene>
    <name evidence="1" type="ORF">SAMN02745166_03547</name>
</gene>
<dbReference type="EMBL" id="FUYE01000013">
    <property type="protein sequence ID" value="SKB02114.1"/>
    <property type="molecule type" value="Genomic_DNA"/>
</dbReference>
<proteinExistence type="predicted"/>